<evidence type="ECO:0000259" key="10">
    <source>
        <dbReference type="Pfam" id="PF00291"/>
    </source>
</evidence>
<gene>
    <name evidence="11" type="ORF">IF651_01810</name>
</gene>
<evidence type="ECO:0000256" key="7">
    <source>
        <dbReference type="ARBA" id="ARBA00025527"/>
    </source>
</evidence>
<feature type="domain" description="Tryptophan synthase beta chain-like PALP" evidence="10">
    <location>
        <begin position="51"/>
        <end position="337"/>
    </location>
</feature>
<proteinExistence type="inferred from homology"/>
<evidence type="ECO:0000256" key="3">
    <source>
        <dbReference type="ARBA" id="ARBA00010869"/>
    </source>
</evidence>
<dbReference type="GO" id="GO:0006565">
    <property type="term" value="P:L-serine catabolic process"/>
    <property type="evidence" value="ECO:0007669"/>
    <property type="project" value="TreeGrafter"/>
</dbReference>
<evidence type="ECO:0000256" key="9">
    <source>
        <dbReference type="SAM" id="MobiDB-lite"/>
    </source>
</evidence>
<dbReference type="RefSeq" id="WP_191827355.1">
    <property type="nucleotide sequence ID" value="NZ_JACYHB010000001.1"/>
</dbReference>
<evidence type="ECO:0000313" key="11">
    <source>
        <dbReference type="EMBL" id="MBD8077797.1"/>
    </source>
</evidence>
<protein>
    <recommendedName>
        <fullName evidence="4">threonine ammonia-lyase</fullName>
        <ecNumber evidence="4">4.3.1.19</ecNumber>
    </recommendedName>
    <alternativeName>
        <fullName evidence="8">Threonine deaminase</fullName>
    </alternativeName>
</protein>
<reference evidence="11" key="2">
    <citation type="submission" date="2020-09" db="EMBL/GenBank/DDBJ databases">
        <authorList>
            <person name="Yu Y."/>
        </authorList>
    </citation>
    <scope>NUCLEOTIDE SEQUENCE</scope>
    <source>
        <strain evidence="11">KCTC 49039</strain>
    </source>
</reference>
<accession>A0A927IYY8</accession>
<dbReference type="Proteomes" id="UP000610846">
    <property type="component" value="Unassembled WGS sequence"/>
</dbReference>
<dbReference type="InterPro" id="IPR001926">
    <property type="entry name" value="TrpB-like_PALP"/>
</dbReference>
<sequence>MTSNAAPTTATQPTATRPAVTPSPAATPASGDTLVPPTLRDVLDARRTLAPHLETTPVRSYAPLDAATGAHVVVKHENLLPTGAFKVRGALNLLLRTTPAERARGVVAFSTGNHAQAVAYAARATGTPCTIVMPTDPNPTKAAAVRDLGADLVLHGHTFDDARAHATALAGRTGARLVSAANEPHLVAGVATAYLELLEQAPDLDVVVVPVGGGSGAAAACLVARALAPDLEVIAVQSDAAPAAHDSWQTGELVNRPITSRAEGLATGCGFALTQAVLREHLGDFVLVTDDAIDHAAGLFLTGARTVAETAGAAGLAAVLADPDRFSGRRVGVVCTGGNASPAELRRVLAAAAP</sequence>
<name>A0A927IYY8_9MICO</name>
<keyword evidence="5" id="KW-0663">Pyridoxal phosphate</keyword>
<dbReference type="Pfam" id="PF00291">
    <property type="entry name" value="PALP"/>
    <property type="match status" value="1"/>
</dbReference>
<keyword evidence="6" id="KW-0456">Lyase</keyword>
<dbReference type="EC" id="4.3.1.19" evidence="4"/>
<evidence type="ECO:0000256" key="8">
    <source>
        <dbReference type="ARBA" id="ARBA00031427"/>
    </source>
</evidence>
<dbReference type="EMBL" id="JACYHB010000001">
    <property type="protein sequence ID" value="MBD8077797.1"/>
    <property type="molecule type" value="Genomic_DNA"/>
</dbReference>
<dbReference type="Gene3D" id="3.40.50.1100">
    <property type="match status" value="2"/>
</dbReference>
<dbReference type="GO" id="GO:0004794">
    <property type="term" value="F:threonine deaminase activity"/>
    <property type="evidence" value="ECO:0007669"/>
    <property type="project" value="UniProtKB-EC"/>
</dbReference>
<evidence type="ECO:0000256" key="4">
    <source>
        <dbReference type="ARBA" id="ARBA00012096"/>
    </source>
</evidence>
<keyword evidence="12" id="KW-1185">Reference proteome</keyword>
<dbReference type="PANTHER" id="PTHR48078">
    <property type="entry name" value="THREONINE DEHYDRATASE, MITOCHONDRIAL-RELATED"/>
    <property type="match status" value="1"/>
</dbReference>
<comment type="catalytic activity">
    <reaction evidence="1">
        <text>L-threonine = 2-oxobutanoate + NH4(+)</text>
        <dbReference type="Rhea" id="RHEA:22108"/>
        <dbReference type="ChEBI" id="CHEBI:16763"/>
        <dbReference type="ChEBI" id="CHEBI:28938"/>
        <dbReference type="ChEBI" id="CHEBI:57926"/>
        <dbReference type="EC" id="4.3.1.19"/>
    </reaction>
</comment>
<evidence type="ECO:0000256" key="1">
    <source>
        <dbReference type="ARBA" id="ARBA00001274"/>
    </source>
</evidence>
<evidence type="ECO:0000256" key="6">
    <source>
        <dbReference type="ARBA" id="ARBA00023239"/>
    </source>
</evidence>
<feature type="region of interest" description="Disordered" evidence="9">
    <location>
        <begin position="1"/>
        <end position="37"/>
    </location>
</feature>
<reference evidence="11" key="1">
    <citation type="journal article" date="2018" name="Curr. Microbiol.">
        <title>Cellulosimicrobium arenosum sp. nov., Isolated from Marine Sediment Sand.</title>
        <authorList>
            <person name="Oh M."/>
            <person name="Kim J.H."/>
            <person name="Yoon J.H."/>
            <person name="Schumann P."/>
            <person name="Kim W."/>
        </authorList>
    </citation>
    <scope>NUCLEOTIDE SEQUENCE</scope>
    <source>
        <strain evidence="11">KCTC 49039</strain>
    </source>
</reference>
<feature type="compositionally biased region" description="Low complexity" evidence="9">
    <location>
        <begin position="1"/>
        <end position="29"/>
    </location>
</feature>
<dbReference type="InterPro" id="IPR050147">
    <property type="entry name" value="Ser/Thr_Dehydratase"/>
</dbReference>
<dbReference type="PANTHER" id="PTHR48078:SF7">
    <property type="entry name" value="BLL6502 PROTEIN"/>
    <property type="match status" value="1"/>
</dbReference>
<comment type="cofactor">
    <cofactor evidence="2">
        <name>pyridoxal 5'-phosphate</name>
        <dbReference type="ChEBI" id="CHEBI:597326"/>
    </cofactor>
</comment>
<dbReference type="InterPro" id="IPR036052">
    <property type="entry name" value="TrpB-like_PALP_sf"/>
</dbReference>
<organism evidence="11 12">
    <name type="scientific">Cellulosimicrobium arenosum</name>
    <dbReference type="NCBI Taxonomy" id="2708133"/>
    <lineage>
        <taxon>Bacteria</taxon>
        <taxon>Bacillati</taxon>
        <taxon>Actinomycetota</taxon>
        <taxon>Actinomycetes</taxon>
        <taxon>Micrococcales</taxon>
        <taxon>Promicromonosporaceae</taxon>
        <taxon>Cellulosimicrobium</taxon>
    </lineage>
</organism>
<dbReference type="SUPFAM" id="SSF53686">
    <property type="entry name" value="Tryptophan synthase beta subunit-like PLP-dependent enzymes"/>
    <property type="match status" value="1"/>
</dbReference>
<comment type="similarity">
    <text evidence="3">Belongs to the serine/threonine dehydratase family.</text>
</comment>
<evidence type="ECO:0000256" key="5">
    <source>
        <dbReference type="ARBA" id="ARBA00022898"/>
    </source>
</evidence>
<evidence type="ECO:0000256" key="2">
    <source>
        <dbReference type="ARBA" id="ARBA00001933"/>
    </source>
</evidence>
<dbReference type="AlphaFoldDB" id="A0A927IYY8"/>
<comment type="caution">
    <text evidence="11">The sequence shown here is derived from an EMBL/GenBank/DDBJ whole genome shotgun (WGS) entry which is preliminary data.</text>
</comment>
<comment type="function">
    <text evidence="7">Catalyzes the anaerobic formation of alpha-ketobutyrate and ammonia from threonine in a two-step reaction. The first step involved a dehydration of threonine and a production of enamine intermediates (aminocrotonate), which tautomerizes to its imine form (iminobutyrate). Both intermediates are unstable and short-lived. The second step is the nonenzymatic hydrolysis of the enamine/imine intermediates to form 2-ketobutyrate and free ammonia. In the low water environment of the cell, the second step is accelerated by RidA.</text>
</comment>
<dbReference type="GO" id="GO:0009097">
    <property type="term" value="P:isoleucine biosynthetic process"/>
    <property type="evidence" value="ECO:0007669"/>
    <property type="project" value="TreeGrafter"/>
</dbReference>
<evidence type="ECO:0000313" key="12">
    <source>
        <dbReference type="Proteomes" id="UP000610846"/>
    </source>
</evidence>
<dbReference type="GO" id="GO:0003941">
    <property type="term" value="F:L-serine ammonia-lyase activity"/>
    <property type="evidence" value="ECO:0007669"/>
    <property type="project" value="TreeGrafter"/>
</dbReference>
<dbReference type="FunFam" id="3.40.50.1100:FF:000005">
    <property type="entry name" value="Threonine dehydratase catabolic"/>
    <property type="match status" value="1"/>
</dbReference>
<dbReference type="GO" id="GO:0006567">
    <property type="term" value="P:L-threonine catabolic process"/>
    <property type="evidence" value="ECO:0007669"/>
    <property type="project" value="TreeGrafter"/>
</dbReference>